<protein>
    <submittedName>
        <fullName evidence="1">Uncharacterized protein</fullName>
    </submittedName>
</protein>
<dbReference type="EMBL" id="LAZR01006919">
    <property type="protein sequence ID" value="KKM88755.1"/>
    <property type="molecule type" value="Genomic_DNA"/>
</dbReference>
<organism evidence="1">
    <name type="scientific">marine sediment metagenome</name>
    <dbReference type="NCBI Taxonomy" id="412755"/>
    <lineage>
        <taxon>unclassified sequences</taxon>
        <taxon>metagenomes</taxon>
        <taxon>ecological metagenomes</taxon>
    </lineage>
</organism>
<name>A0A0F9NIU3_9ZZZZ</name>
<comment type="caution">
    <text evidence="1">The sequence shown here is derived from an EMBL/GenBank/DDBJ whole genome shotgun (WGS) entry which is preliminary data.</text>
</comment>
<reference evidence="1" key="1">
    <citation type="journal article" date="2015" name="Nature">
        <title>Complex archaea that bridge the gap between prokaryotes and eukaryotes.</title>
        <authorList>
            <person name="Spang A."/>
            <person name="Saw J.H."/>
            <person name="Jorgensen S.L."/>
            <person name="Zaremba-Niedzwiedzka K."/>
            <person name="Martijn J."/>
            <person name="Lind A.E."/>
            <person name="van Eijk R."/>
            <person name="Schleper C."/>
            <person name="Guy L."/>
            <person name="Ettema T.J."/>
        </authorList>
    </citation>
    <scope>NUCLEOTIDE SEQUENCE</scope>
</reference>
<evidence type="ECO:0000313" key="1">
    <source>
        <dbReference type="EMBL" id="KKM88755.1"/>
    </source>
</evidence>
<dbReference type="AlphaFoldDB" id="A0A0F9NIU3"/>
<sequence>MSEEIEQLANEVKRLQVIVDTLHICVPFSLDEMSNEMSKESYYETTEESHEAQLELMSKGEIIEEASSYRKMFLGLFGDAWRNVRPEREKGEET</sequence>
<accession>A0A0F9NIU3</accession>
<proteinExistence type="predicted"/>
<gene>
    <name evidence="1" type="ORF">LCGC14_1255630</name>
</gene>